<dbReference type="PANTHER" id="PTHR39468">
    <property type="entry name" value="CHROMOSOME 7, WHOLE GENOME SHOTGUN SEQUENCE"/>
    <property type="match status" value="1"/>
</dbReference>
<dbReference type="InterPro" id="IPR040009">
    <property type="entry name" value="Mtf2/C5D6.12-like"/>
</dbReference>
<dbReference type="EMBL" id="CAOQHR010000005">
    <property type="protein sequence ID" value="CAI6335254.1"/>
    <property type="molecule type" value="Genomic_DNA"/>
</dbReference>
<dbReference type="OrthoDB" id="2444174at2759"/>
<name>A0A9W4XKG3_9PLEO</name>
<dbReference type="Proteomes" id="UP001152607">
    <property type="component" value="Unassembled WGS sequence"/>
</dbReference>
<evidence type="ECO:0000259" key="2">
    <source>
        <dbReference type="Pfam" id="PF19189"/>
    </source>
</evidence>
<comment type="caution">
    <text evidence="3">The sequence shown here is derived from an EMBL/GenBank/DDBJ whole genome shotgun (WGS) entry which is preliminary data.</text>
</comment>
<protein>
    <recommendedName>
        <fullName evidence="2">Mtf2-like C-terminal domain-containing protein</fullName>
    </recommendedName>
</protein>
<dbReference type="Pfam" id="PF19189">
    <property type="entry name" value="Mtf2"/>
    <property type="match status" value="1"/>
</dbReference>
<dbReference type="PANTHER" id="PTHR39468:SF1">
    <property type="entry name" value="MTF2-LIKE C-TERMINAL DOMAIN-CONTAINING PROTEIN"/>
    <property type="match status" value="1"/>
</dbReference>
<evidence type="ECO:0000313" key="3">
    <source>
        <dbReference type="EMBL" id="CAI6335254.1"/>
    </source>
</evidence>
<keyword evidence="4" id="KW-1185">Reference proteome</keyword>
<sequence length="439" mass="50174">MSICWCGHRAISRSPLQPAKTLAPFLYQTATLLQCRPDTHPIARRHASSRPRYDHDVPFENDLQSTAAEQEPPRNTTITGSERMAFRKLYNKFTAPKDDFEDFVDKYQGGKETTPEKEHQDLDSLFDDVMSGRANKWRESSSRQRLPPKKKSDNNIASLAASILNPGMKEAEKEAKRLAEQQAAELLMVQEEERRRIHELFDKAKTDHELWKILKEEVFEPISSLDLDSDGGHKKEDKPSKPTKMSKPAKQSKHSFPTSPVHTKYQPSAHKPSPKDAKVLFHNYPTHLIAAAKVFDQNFPASSLIFSILPFLKSQGRSAYALGATEELYNNIIRITWQKNASYSQVCNLLQEMDNGGIELKHRILEVIELIQAEHEDATSGRMGQPLAEVVKMELYIKDMQQLIAWKNVVRKRLGMADEPIRRTPRRIVGKEHITLSFQ</sequence>
<evidence type="ECO:0000256" key="1">
    <source>
        <dbReference type="SAM" id="MobiDB-lite"/>
    </source>
</evidence>
<evidence type="ECO:0000313" key="4">
    <source>
        <dbReference type="Proteomes" id="UP001152607"/>
    </source>
</evidence>
<feature type="domain" description="Mtf2-like C-terminal" evidence="2">
    <location>
        <begin position="193"/>
        <end position="377"/>
    </location>
</feature>
<proteinExistence type="predicted"/>
<accession>A0A9W4XKG3</accession>
<dbReference type="AlphaFoldDB" id="A0A9W4XKG3"/>
<reference evidence="3" key="1">
    <citation type="submission" date="2023-01" db="EMBL/GenBank/DDBJ databases">
        <authorList>
            <person name="Van Ghelder C."/>
            <person name="Rancurel C."/>
        </authorList>
    </citation>
    <scope>NUCLEOTIDE SEQUENCE</scope>
    <source>
        <strain evidence="3">CNCM I-4278</strain>
    </source>
</reference>
<dbReference type="InterPro" id="IPR043837">
    <property type="entry name" value="Mtf2-like_C"/>
</dbReference>
<feature type="region of interest" description="Disordered" evidence="1">
    <location>
        <begin position="225"/>
        <end position="277"/>
    </location>
</feature>
<organism evidence="3 4">
    <name type="scientific">Periconia digitata</name>
    <dbReference type="NCBI Taxonomy" id="1303443"/>
    <lineage>
        <taxon>Eukaryota</taxon>
        <taxon>Fungi</taxon>
        <taxon>Dikarya</taxon>
        <taxon>Ascomycota</taxon>
        <taxon>Pezizomycotina</taxon>
        <taxon>Dothideomycetes</taxon>
        <taxon>Pleosporomycetidae</taxon>
        <taxon>Pleosporales</taxon>
        <taxon>Massarineae</taxon>
        <taxon>Periconiaceae</taxon>
        <taxon>Periconia</taxon>
    </lineage>
</organism>
<feature type="compositionally biased region" description="Basic and acidic residues" evidence="1">
    <location>
        <begin position="230"/>
        <end position="240"/>
    </location>
</feature>
<dbReference type="GO" id="GO:0005739">
    <property type="term" value="C:mitochondrion"/>
    <property type="evidence" value="ECO:0007669"/>
    <property type="project" value="InterPro"/>
</dbReference>
<gene>
    <name evidence="3" type="ORF">PDIGIT_LOCUS8333</name>
</gene>